<reference evidence="2" key="1">
    <citation type="journal article" date="2023" name="Mol. Phylogenet. Evol.">
        <title>Genome-scale phylogeny and comparative genomics of the fungal order Sordariales.</title>
        <authorList>
            <person name="Hensen N."/>
            <person name="Bonometti L."/>
            <person name="Westerberg I."/>
            <person name="Brannstrom I.O."/>
            <person name="Guillou S."/>
            <person name="Cros-Aarteil S."/>
            <person name="Calhoun S."/>
            <person name="Haridas S."/>
            <person name="Kuo A."/>
            <person name="Mondo S."/>
            <person name="Pangilinan J."/>
            <person name="Riley R."/>
            <person name="LaButti K."/>
            <person name="Andreopoulos B."/>
            <person name="Lipzen A."/>
            <person name="Chen C."/>
            <person name="Yan M."/>
            <person name="Daum C."/>
            <person name="Ng V."/>
            <person name="Clum A."/>
            <person name="Steindorff A."/>
            <person name="Ohm R.A."/>
            <person name="Martin F."/>
            <person name="Silar P."/>
            <person name="Natvig D.O."/>
            <person name="Lalanne C."/>
            <person name="Gautier V."/>
            <person name="Ament-Velasquez S.L."/>
            <person name="Kruys A."/>
            <person name="Hutchinson M.I."/>
            <person name="Powell A.J."/>
            <person name="Barry K."/>
            <person name="Miller A.N."/>
            <person name="Grigoriev I.V."/>
            <person name="Debuchy R."/>
            <person name="Gladieux P."/>
            <person name="Hiltunen Thoren M."/>
            <person name="Johannesson H."/>
        </authorList>
    </citation>
    <scope>NUCLEOTIDE SEQUENCE</scope>
    <source>
        <strain evidence="2">PSN243</strain>
    </source>
</reference>
<dbReference type="Proteomes" id="UP001321760">
    <property type="component" value="Unassembled WGS sequence"/>
</dbReference>
<evidence type="ECO:0000313" key="3">
    <source>
        <dbReference type="Proteomes" id="UP001321760"/>
    </source>
</evidence>
<feature type="region of interest" description="Disordered" evidence="1">
    <location>
        <begin position="48"/>
        <end position="67"/>
    </location>
</feature>
<organism evidence="2 3">
    <name type="scientific">Podospora aff. communis PSN243</name>
    <dbReference type="NCBI Taxonomy" id="3040156"/>
    <lineage>
        <taxon>Eukaryota</taxon>
        <taxon>Fungi</taxon>
        <taxon>Dikarya</taxon>
        <taxon>Ascomycota</taxon>
        <taxon>Pezizomycotina</taxon>
        <taxon>Sordariomycetes</taxon>
        <taxon>Sordariomycetidae</taxon>
        <taxon>Sordariales</taxon>
        <taxon>Podosporaceae</taxon>
        <taxon>Podospora</taxon>
    </lineage>
</organism>
<sequence>MYPGGLTWLSRCCKAEVSAAEYRACGSWAPCVVPRTANPWDSYDKGSRAACDPHRRHPHGAESQVSKSSMIISWGTKTGSAAPFSEMKPASRTSGASDIRYPTSRGERSGVVENRIIQPAEIHSRYGSYGCSLRYASSLPLRITTPPSRTMLSRTRMPNPHLRIPSTASARRIPAQHRGLVNTRPAVTGSKRGSSNQSHFVILSAEVRDGPGNPASLFNAPCRSSLWCNTCNPQQTPRYHLSFSETTLPYPTDNVELGLGGYRQ</sequence>
<gene>
    <name evidence="2" type="ORF">QBC34DRAFT_68261</name>
</gene>
<comment type="caution">
    <text evidence="2">The sequence shown here is derived from an EMBL/GenBank/DDBJ whole genome shotgun (WGS) entry which is preliminary data.</text>
</comment>
<name>A0AAV9H662_9PEZI</name>
<dbReference type="EMBL" id="MU865914">
    <property type="protein sequence ID" value="KAK4455465.1"/>
    <property type="molecule type" value="Genomic_DNA"/>
</dbReference>
<keyword evidence="3" id="KW-1185">Reference proteome</keyword>
<evidence type="ECO:0000313" key="2">
    <source>
        <dbReference type="EMBL" id="KAK4455465.1"/>
    </source>
</evidence>
<feature type="region of interest" description="Disordered" evidence="1">
    <location>
        <begin position="82"/>
        <end position="107"/>
    </location>
</feature>
<accession>A0AAV9H662</accession>
<reference evidence="2" key="2">
    <citation type="submission" date="2023-05" db="EMBL/GenBank/DDBJ databases">
        <authorList>
            <consortium name="Lawrence Berkeley National Laboratory"/>
            <person name="Steindorff A."/>
            <person name="Hensen N."/>
            <person name="Bonometti L."/>
            <person name="Westerberg I."/>
            <person name="Brannstrom I.O."/>
            <person name="Guillou S."/>
            <person name="Cros-Aarteil S."/>
            <person name="Calhoun S."/>
            <person name="Haridas S."/>
            <person name="Kuo A."/>
            <person name="Mondo S."/>
            <person name="Pangilinan J."/>
            <person name="Riley R."/>
            <person name="Labutti K."/>
            <person name="Andreopoulos B."/>
            <person name="Lipzen A."/>
            <person name="Chen C."/>
            <person name="Yanf M."/>
            <person name="Daum C."/>
            <person name="Ng V."/>
            <person name="Clum A."/>
            <person name="Ohm R."/>
            <person name="Martin F."/>
            <person name="Silar P."/>
            <person name="Natvig D."/>
            <person name="Lalanne C."/>
            <person name="Gautier V."/>
            <person name="Ament-Velasquez S.L."/>
            <person name="Kruys A."/>
            <person name="Hutchinson M.I."/>
            <person name="Powell A.J."/>
            <person name="Barry K."/>
            <person name="Miller A.N."/>
            <person name="Grigoriev I.V."/>
            <person name="Debuchy R."/>
            <person name="Gladieux P."/>
            <person name="Thoren M.H."/>
            <person name="Johannesson H."/>
        </authorList>
    </citation>
    <scope>NUCLEOTIDE SEQUENCE</scope>
    <source>
        <strain evidence="2">PSN243</strain>
    </source>
</reference>
<evidence type="ECO:0000256" key="1">
    <source>
        <dbReference type="SAM" id="MobiDB-lite"/>
    </source>
</evidence>
<dbReference type="AlphaFoldDB" id="A0AAV9H662"/>
<protein>
    <submittedName>
        <fullName evidence="2">Uncharacterized protein</fullName>
    </submittedName>
</protein>
<proteinExistence type="predicted"/>